<evidence type="ECO:0000313" key="7">
    <source>
        <dbReference type="Proteomes" id="UP000019140"/>
    </source>
</evidence>
<evidence type="ECO:0000256" key="2">
    <source>
        <dbReference type="ARBA" id="ARBA00022723"/>
    </source>
</evidence>
<gene>
    <name evidence="6" type="ORF">ETSY2_19170</name>
</gene>
<evidence type="ECO:0000259" key="5">
    <source>
        <dbReference type="SMART" id="SM00849"/>
    </source>
</evidence>
<dbReference type="PANTHER" id="PTHR42978:SF6">
    <property type="entry name" value="QUORUM-QUENCHING LACTONASE YTNP-RELATED"/>
    <property type="match status" value="1"/>
</dbReference>
<keyword evidence="3" id="KW-0378">Hydrolase</keyword>
<evidence type="ECO:0000313" key="6">
    <source>
        <dbReference type="EMBL" id="ETX06090.1"/>
    </source>
</evidence>
<dbReference type="InterPro" id="IPR001279">
    <property type="entry name" value="Metallo-B-lactamas"/>
</dbReference>
<dbReference type="Gene3D" id="3.60.15.10">
    <property type="entry name" value="Ribonuclease Z/Hydroxyacylglutathione hydrolase-like"/>
    <property type="match status" value="1"/>
</dbReference>
<organism evidence="6 7">
    <name type="scientific">Candidatus Entotheonella gemina</name>
    <dbReference type="NCBI Taxonomy" id="1429439"/>
    <lineage>
        <taxon>Bacteria</taxon>
        <taxon>Pseudomonadati</taxon>
        <taxon>Nitrospinota/Tectimicrobiota group</taxon>
        <taxon>Candidatus Tectimicrobiota</taxon>
        <taxon>Candidatus Entotheonellia</taxon>
        <taxon>Candidatus Entotheonellales</taxon>
        <taxon>Candidatus Entotheonellaceae</taxon>
        <taxon>Candidatus Entotheonella</taxon>
    </lineage>
</organism>
<dbReference type="InterPro" id="IPR036866">
    <property type="entry name" value="RibonucZ/Hydroxyglut_hydro"/>
</dbReference>
<dbReference type="GO" id="GO:0016787">
    <property type="term" value="F:hydrolase activity"/>
    <property type="evidence" value="ECO:0007669"/>
    <property type="project" value="UniProtKB-KW"/>
</dbReference>
<feature type="domain" description="Metallo-beta-lactamase" evidence="5">
    <location>
        <begin position="56"/>
        <end position="263"/>
    </location>
</feature>
<dbReference type="AlphaFoldDB" id="W4M7A3"/>
<keyword evidence="7" id="KW-1185">Reference proteome</keyword>
<dbReference type="HOGENOM" id="CLU_056519_1_1_7"/>
<keyword evidence="2" id="KW-0479">Metal-binding</keyword>
<accession>W4M7A3</accession>
<dbReference type="PANTHER" id="PTHR42978">
    <property type="entry name" value="QUORUM-QUENCHING LACTONASE YTNP-RELATED-RELATED"/>
    <property type="match status" value="1"/>
</dbReference>
<dbReference type="EMBL" id="AZHX01000786">
    <property type="protein sequence ID" value="ETX06090.1"/>
    <property type="molecule type" value="Genomic_DNA"/>
</dbReference>
<dbReference type="Pfam" id="PF00753">
    <property type="entry name" value="Lactamase_B"/>
    <property type="match status" value="1"/>
</dbReference>
<dbReference type="Proteomes" id="UP000019140">
    <property type="component" value="Unassembled WGS sequence"/>
</dbReference>
<keyword evidence="4" id="KW-0862">Zinc</keyword>
<comment type="caution">
    <text evidence="6">The sequence shown here is derived from an EMBL/GenBank/DDBJ whole genome shotgun (WGS) entry which is preliminary data.</text>
</comment>
<evidence type="ECO:0000256" key="1">
    <source>
        <dbReference type="ARBA" id="ARBA00007749"/>
    </source>
</evidence>
<reference evidence="6 7" key="1">
    <citation type="journal article" date="2014" name="Nature">
        <title>An environmental bacterial taxon with a large and distinct metabolic repertoire.</title>
        <authorList>
            <person name="Wilson M.C."/>
            <person name="Mori T."/>
            <person name="Ruckert C."/>
            <person name="Uria A.R."/>
            <person name="Helf M.J."/>
            <person name="Takada K."/>
            <person name="Gernert C."/>
            <person name="Steffens U.A."/>
            <person name="Heycke N."/>
            <person name="Schmitt S."/>
            <person name="Rinke C."/>
            <person name="Helfrich E.J."/>
            <person name="Brachmann A.O."/>
            <person name="Gurgui C."/>
            <person name="Wakimoto T."/>
            <person name="Kracht M."/>
            <person name="Crusemann M."/>
            <person name="Hentschel U."/>
            <person name="Abe I."/>
            <person name="Matsunaga S."/>
            <person name="Kalinowski J."/>
            <person name="Takeyama H."/>
            <person name="Piel J."/>
        </authorList>
    </citation>
    <scope>NUCLEOTIDE SEQUENCE [LARGE SCALE GENOMIC DNA]</scope>
    <source>
        <strain evidence="7">TSY2</strain>
    </source>
</reference>
<dbReference type="SUPFAM" id="SSF56281">
    <property type="entry name" value="Metallo-hydrolase/oxidoreductase"/>
    <property type="match status" value="1"/>
</dbReference>
<evidence type="ECO:0000256" key="3">
    <source>
        <dbReference type="ARBA" id="ARBA00022801"/>
    </source>
</evidence>
<protein>
    <recommendedName>
        <fullName evidence="5">Metallo-beta-lactamase domain-containing protein</fullName>
    </recommendedName>
</protein>
<name>W4M7A3_9BACT</name>
<dbReference type="CDD" id="cd16277">
    <property type="entry name" value="metallo-hydrolase-like_MBL-fold"/>
    <property type="match status" value="1"/>
</dbReference>
<dbReference type="SMART" id="SM00849">
    <property type="entry name" value="Lactamase_B"/>
    <property type="match status" value="1"/>
</dbReference>
<sequence>MQPVSIGNISIQRVEELIWTISPRFLFPDMTYDDLEPYRHWLVPHFCAEDLKLRLSIHTFVVRTPHHTILVDTCIGNDRQRDVPLWNDMQTDYPNRLRSAGVNPEEVDYVFCTHMHVDHVGWNTHLKDGKWVPTFPNAKYLFHQTEWEHWKQSTEDNQVQVMSDSVLPIIDAGLAEMVPSDFVIKDGIRLEPTPGHTPGHCSVHLNSNGDDAVITGDMIHHPWQIAEPYRTSRACTNPAQAIQTRTEFVHKYADTATLILGTHFAPPTALHIVSQGEALGVKI</sequence>
<dbReference type="GO" id="GO:0046872">
    <property type="term" value="F:metal ion binding"/>
    <property type="evidence" value="ECO:0007669"/>
    <property type="project" value="UniProtKB-KW"/>
</dbReference>
<comment type="similarity">
    <text evidence="1">Belongs to the metallo-beta-lactamase superfamily.</text>
</comment>
<dbReference type="InterPro" id="IPR051013">
    <property type="entry name" value="MBL_superfamily_lactonases"/>
</dbReference>
<evidence type="ECO:0000256" key="4">
    <source>
        <dbReference type="ARBA" id="ARBA00022833"/>
    </source>
</evidence>
<proteinExistence type="inferred from homology"/>